<dbReference type="AlphaFoldDB" id="A0A3B0VR82"/>
<sequence>MRLPVVADRFYPGNPAQLRSTLHGLIPDIPEEEKLEALAVISPHAGYVYSGGVAGETMARVHVPGTVVILGPNHHGRGAALALGMRDWQMPLGKVAIDQGLARSIVNRSLVITEDETAHNFEHSLEVQVPFLQYFQDSLQIVPIVVSHVSYEVCREAARDLAGAIREHDGPVLLVASTDMTHYESRQEAASKDRLALERITALDPRGLYDTVVDHRISMCGFVPTTIVLLAAIELGASRAELVRYTDSGEASGDTSQVVGYAGMIIS</sequence>
<dbReference type="CDD" id="cd07361">
    <property type="entry name" value="MEMO_like"/>
    <property type="match status" value="1"/>
</dbReference>
<dbReference type="GO" id="GO:0051213">
    <property type="term" value="F:dioxygenase activity"/>
    <property type="evidence" value="ECO:0007669"/>
    <property type="project" value="UniProtKB-KW"/>
</dbReference>
<gene>
    <name evidence="2" type="ORF">MNBD_DELTA04-1691</name>
</gene>
<dbReference type="EMBL" id="UOEY01000114">
    <property type="protein sequence ID" value="VAW40957.1"/>
    <property type="molecule type" value="Genomic_DNA"/>
</dbReference>
<keyword evidence="2" id="KW-0560">Oxidoreductase</keyword>
<reference evidence="2" key="1">
    <citation type="submission" date="2018-06" db="EMBL/GenBank/DDBJ databases">
        <authorList>
            <person name="Zhirakovskaya E."/>
        </authorList>
    </citation>
    <scope>NUCLEOTIDE SEQUENCE</scope>
</reference>
<keyword evidence="2" id="KW-0223">Dioxygenase</keyword>
<dbReference type="Pfam" id="PF01875">
    <property type="entry name" value="Memo"/>
    <property type="match status" value="1"/>
</dbReference>
<dbReference type="PANTHER" id="PTHR11060:SF0">
    <property type="entry name" value="PROTEIN MEMO1"/>
    <property type="match status" value="1"/>
</dbReference>
<dbReference type="SUPFAM" id="SSF53213">
    <property type="entry name" value="LigB-like"/>
    <property type="match status" value="1"/>
</dbReference>
<evidence type="ECO:0000256" key="1">
    <source>
        <dbReference type="ARBA" id="ARBA00006315"/>
    </source>
</evidence>
<organism evidence="2">
    <name type="scientific">hydrothermal vent metagenome</name>
    <dbReference type="NCBI Taxonomy" id="652676"/>
    <lineage>
        <taxon>unclassified sequences</taxon>
        <taxon>metagenomes</taxon>
        <taxon>ecological metagenomes</taxon>
    </lineage>
</organism>
<evidence type="ECO:0000313" key="2">
    <source>
        <dbReference type="EMBL" id="VAW40957.1"/>
    </source>
</evidence>
<proteinExistence type="inferred from homology"/>
<protein>
    <submittedName>
        <fullName evidence="2">Candidate phosphomevalonate decarboxylase COG1355, Predicted dioxygenase</fullName>
    </submittedName>
</protein>
<comment type="similarity">
    <text evidence="1">Belongs to the MEMO1 family.</text>
</comment>
<accession>A0A3B0VR82</accession>
<name>A0A3B0VR82_9ZZZZ</name>
<dbReference type="Gene3D" id="3.40.830.10">
    <property type="entry name" value="LigB-like"/>
    <property type="match status" value="1"/>
</dbReference>
<dbReference type="HAMAP" id="MF_00055">
    <property type="entry name" value="MEMO1"/>
    <property type="match status" value="1"/>
</dbReference>
<dbReference type="NCBIfam" id="TIGR04336">
    <property type="entry name" value="AmmeMemoSam_B"/>
    <property type="match status" value="1"/>
</dbReference>
<dbReference type="PANTHER" id="PTHR11060">
    <property type="entry name" value="PROTEIN MEMO1"/>
    <property type="match status" value="1"/>
</dbReference>
<dbReference type="InterPro" id="IPR002737">
    <property type="entry name" value="MEMO1_fam"/>
</dbReference>